<feature type="domain" description="Polysaccharide pyruvyl transferase" evidence="1">
    <location>
        <begin position="41"/>
        <end position="301"/>
    </location>
</feature>
<evidence type="ECO:0000313" key="2">
    <source>
        <dbReference type="EMBL" id="RZS44214.1"/>
    </source>
</evidence>
<organism evidence="2 3">
    <name type="scientific">Herbihabitans rhizosphaerae</name>
    <dbReference type="NCBI Taxonomy" id="1872711"/>
    <lineage>
        <taxon>Bacteria</taxon>
        <taxon>Bacillati</taxon>
        <taxon>Actinomycetota</taxon>
        <taxon>Actinomycetes</taxon>
        <taxon>Pseudonocardiales</taxon>
        <taxon>Pseudonocardiaceae</taxon>
        <taxon>Herbihabitans</taxon>
    </lineage>
</organism>
<dbReference type="GO" id="GO:0016740">
    <property type="term" value="F:transferase activity"/>
    <property type="evidence" value="ECO:0007669"/>
    <property type="project" value="UniProtKB-KW"/>
</dbReference>
<evidence type="ECO:0000313" key="3">
    <source>
        <dbReference type="Proteomes" id="UP000294257"/>
    </source>
</evidence>
<protein>
    <submittedName>
        <fullName evidence="2">Pyruvyl transferase EpsO</fullName>
    </submittedName>
</protein>
<sequence length="338" mass="37822">MNVLPDEDLLAGLRRRVHDGVRDALRGADTVALVNFPNHGNPGDPAIWWGTRCALRELGVRVGYQCAWDTYSPDALRRAVPDGPVLINGGGNFGDLYAGQQGLRERLLAELRGRRIVQLPQSVHFGQTENLDRVRRLIASHGDVALLVREQRSEKIARDAFDAEVALVPDMAFALPRLDRPTTPHLDLVWLHRREGDPEYVSHGGPPDGVRTLDVEWLHLLDPEPPWLLSHRLARRANTLLRVRARWAWRPFGATFVPLSKGWVRRGLHVLSSGRVVVTDKLHGHLLALLAGIPHVVLDNGYGKVRATYETWTSPSTLAHWADHGDQARALALRLLEE</sequence>
<keyword evidence="2" id="KW-0808">Transferase</keyword>
<name>A0A4Q7L4Q5_9PSEU</name>
<reference evidence="2 3" key="1">
    <citation type="submission" date="2019-02" db="EMBL/GenBank/DDBJ databases">
        <title>Genomic Encyclopedia of Type Strains, Phase IV (KMG-IV): sequencing the most valuable type-strain genomes for metagenomic binning, comparative biology and taxonomic classification.</title>
        <authorList>
            <person name="Goeker M."/>
        </authorList>
    </citation>
    <scope>NUCLEOTIDE SEQUENCE [LARGE SCALE GENOMIC DNA]</scope>
    <source>
        <strain evidence="2 3">DSM 101727</strain>
    </source>
</reference>
<evidence type="ECO:0000259" key="1">
    <source>
        <dbReference type="Pfam" id="PF04230"/>
    </source>
</evidence>
<dbReference type="AlphaFoldDB" id="A0A4Q7L4Q5"/>
<dbReference type="EMBL" id="SGWQ01000001">
    <property type="protein sequence ID" value="RZS44214.1"/>
    <property type="molecule type" value="Genomic_DNA"/>
</dbReference>
<gene>
    <name evidence="2" type="ORF">EV193_10189</name>
</gene>
<accession>A0A4Q7L4Q5</accession>
<dbReference type="OrthoDB" id="5242601at2"/>
<keyword evidence="3" id="KW-1185">Reference proteome</keyword>
<dbReference type="Proteomes" id="UP000294257">
    <property type="component" value="Unassembled WGS sequence"/>
</dbReference>
<dbReference type="Pfam" id="PF04230">
    <property type="entry name" value="PS_pyruv_trans"/>
    <property type="match status" value="1"/>
</dbReference>
<comment type="caution">
    <text evidence="2">The sequence shown here is derived from an EMBL/GenBank/DDBJ whole genome shotgun (WGS) entry which is preliminary data.</text>
</comment>
<proteinExistence type="predicted"/>
<dbReference type="InterPro" id="IPR007345">
    <property type="entry name" value="Polysacch_pyruvyl_Trfase"/>
</dbReference>
<dbReference type="RefSeq" id="WP_130341928.1">
    <property type="nucleotide sequence ID" value="NZ_SGWQ01000001.1"/>
</dbReference>